<dbReference type="InterPro" id="IPR000683">
    <property type="entry name" value="Gfo/Idh/MocA-like_OxRdtase_N"/>
</dbReference>
<sequence>MNVAIVGAGLIGRKRARVLPKGVNLTTVCDVNLNKAQHFARDFKCKIETDWRKVVKDSKIDAVIISTTNKFLSPIAVEATLHGKHVLVEKPGAKNLNELNKIAKVFSGKSVLMFGYNHRYHPGIKMAKKIIDSKKYGQVLFMRAKYGHGGRLGYEKEWRFDKDLSGGGELLDQGTHLIDLVNYFCDEMTQVLGVTGNLFWKSKLEDSAFFILKNKKGTIAQLSATCVEWKNLFCFEVMLQTAKIQIDGLGGSYGREKLTLYKMKPAMGQPDVKEYIFEEKDNSWKLETQEFFTRIKKKIYSDRAIKDVRYVLSIVDKLYKKNSL</sequence>
<proteinExistence type="predicted"/>
<evidence type="ECO:0000313" key="3">
    <source>
        <dbReference type="EMBL" id="OGE37239.1"/>
    </source>
</evidence>
<accession>A0A1F5K8K7</accession>
<evidence type="ECO:0000259" key="1">
    <source>
        <dbReference type="Pfam" id="PF01408"/>
    </source>
</evidence>
<dbReference type="PANTHER" id="PTHR43377:SF1">
    <property type="entry name" value="BILIVERDIN REDUCTASE A"/>
    <property type="match status" value="1"/>
</dbReference>
<gene>
    <name evidence="3" type="ORF">A3F00_02440</name>
</gene>
<evidence type="ECO:0000259" key="2">
    <source>
        <dbReference type="Pfam" id="PF22725"/>
    </source>
</evidence>
<evidence type="ECO:0008006" key="5">
    <source>
        <dbReference type="Google" id="ProtNLM"/>
    </source>
</evidence>
<reference evidence="3 4" key="1">
    <citation type="journal article" date="2016" name="Nat. Commun.">
        <title>Thousands of microbial genomes shed light on interconnected biogeochemical processes in an aquifer system.</title>
        <authorList>
            <person name="Anantharaman K."/>
            <person name="Brown C.T."/>
            <person name="Hug L.A."/>
            <person name="Sharon I."/>
            <person name="Castelle C.J."/>
            <person name="Probst A.J."/>
            <person name="Thomas B.C."/>
            <person name="Singh A."/>
            <person name="Wilkins M.J."/>
            <person name="Karaoz U."/>
            <person name="Brodie E.L."/>
            <person name="Williams K.H."/>
            <person name="Hubbard S.S."/>
            <person name="Banfield J.F."/>
        </authorList>
    </citation>
    <scope>NUCLEOTIDE SEQUENCE [LARGE SCALE GENOMIC DNA]</scope>
</reference>
<dbReference type="SUPFAM" id="SSF51735">
    <property type="entry name" value="NAD(P)-binding Rossmann-fold domains"/>
    <property type="match status" value="1"/>
</dbReference>
<feature type="domain" description="GFO/IDH/MocA-like oxidoreductase" evidence="2">
    <location>
        <begin position="125"/>
        <end position="242"/>
    </location>
</feature>
<evidence type="ECO:0000313" key="4">
    <source>
        <dbReference type="Proteomes" id="UP000176527"/>
    </source>
</evidence>
<dbReference type="SUPFAM" id="SSF55347">
    <property type="entry name" value="Glyceraldehyde-3-phosphate dehydrogenase-like, C-terminal domain"/>
    <property type="match status" value="1"/>
</dbReference>
<comment type="caution">
    <text evidence="3">The sequence shown here is derived from an EMBL/GenBank/DDBJ whole genome shotgun (WGS) entry which is preliminary data.</text>
</comment>
<dbReference type="InterPro" id="IPR051450">
    <property type="entry name" value="Gfo/Idh/MocA_Oxidoreductases"/>
</dbReference>
<dbReference type="InterPro" id="IPR036291">
    <property type="entry name" value="NAD(P)-bd_dom_sf"/>
</dbReference>
<dbReference type="PANTHER" id="PTHR43377">
    <property type="entry name" value="BILIVERDIN REDUCTASE A"/>
    <property type="match status" value="1"/>
</dbReference>
<dbReference type="AlphaFoldDB" id="A0A1F5K8K7"/>
<dbReference type="Pfam" id="PF01408">
    <property type="entry name" value="GFO_IDH_MocA"/>
    <property type="match status" value="1"/>
</dbReference>
<protein>
    <recommendedName>
        <fullName evidence="5">LmbZ</fullName>
    </recommendedName>
</protein>
<dbReference type="EMBL" id="MFDE01000048">
    <property type="protein sequence ID" value="OGE37239.1"/>
    <property type="molecule type" value="Genomic_DNA"/>
</dbReference>
<organism evidence="3 4">
    <name type="scientific">Candidatus Daviesbacteria bacterium RIFCSPHIGHO2_12_FULL_37_11</name>
    <dbReference type="NCBI Taxonomy" id="1797777"/>
    <lineage>
        <taxon>Bacteria</taxon>
        <taxon>Candidatus Daviesiibacteriota</taxon>
    </lineage>
</organism>
<dbReference type="GO" id="GO:0000166">
    <property type="term" value="F:nucleotide binding"/>
    <property type="evidence" value="ECO:0007669"/>
    <property type="project" value="InterPro"/>
</dbReference>
<dbReference type="Pfam" id="PF22725">
    <property type="entry name" value="GFO_IDH_MocA_C3"/>
    <property type="match status" value="1"/>
</dbReference>
<name>A0A1F5K8K7_9BACT</name>
<dbReference type="Proteomes" id="UP000176527">
    <property type="component" value="Unassembled WGS sequence"/>
</dbReference>
<dbReference type="InterPro" id="IPR055170">
    <property type="entry name" value="GFO_IDH_MocA-like_dom"/>
</dbReference>
<dbReference type="Gene3D" id="3.30.360.10">
    <property type="entry name" value="Dihydrodipicolinate Reductase, domain 2"/>
    <property type="match status" value="1"/>
</dbReference>
<dbReference type="Gene3D" id="3.40.50.720">
    <property type="entry name" value="NAD(P)-binding Rossmann-like Domain"/>
    <property type="match status" value="1"/>
</dbReference>
<feature type="domain" description="Gfo/Idh/MocA-like oxidoreductase N-terminal" evidence="1">
    <location>
        <begin position="1"/>
        <end position="112"/>
    </location>
</feature>